<dbReference type="Proteomes" id="UP000566819">
    <property type="component" value="Unassembled WGS sequence"/>
</dbReference>
<name>A0A8H4RCH9_9HELO</name>
<evidence type="ECO:0000313" key="2">
    <source>
        <dbReference type="Proteomes" id="UP000566819"/>
    </source>
</evidence>
<sequence length="260" mass="29388">MDSKQAHQAQLLETIKKFTKATRKESEAFDSLVTLRFNILDRALDVGNKILLLTSEKEKLKADILRLSKFEPGWSHPRKTNSRNLGIENRVEPRNCVRNPVNALAVHKKSSKDIQGQILETIANIISIDEATLSNDTTNNTACVSTAFSSPPLGCLWLNFIVPNSDKGSDNDITFTPTTDEYTGEYPNKDLEAYRTYAFNELDKKHDAWKDAMFGKQLRLADRDFYIVGLHMENISWEHYQAIKNAEDAISVGHAMALLD</sequence>
<proteinExistence type="predicted"/>
<protein>
    <submittedName>
        <fullName evidence="1">Uncharacterized protein</fullName>
    </submittedName>
</protein>
<comment type="caution">
    <text evidence="1">The sequence shown here is derived from an EMBL/GenBank/DDBJ whole genome shotgun (WGS) entry which is preliminary data.</text>
</comment>
<accession>A0A8H4RCH9</accession>
<dbReference type="AlphaFoldDB" id="A0A8H4RCH9"/>
<gene>
    <name evidence="1" type="ORF">G7Y89_g11788</name>
</gene>
<evidence type="ECO:0000313" key="1">
    <source>
        <dbReference type="EMBL" id="KAF4626373.1"/>
    </source>
</evidence>
<dbReference type="EMBL" id="JAAMPI010001164">
    <property type="protein sequence ID" value="KAF4626373.1"/>
    <property type="molecule type" value="Genomic_DNA"/>
</dbReference>
<reference evidence="1 2" key="1">
    <citation type="submission" date="2020-03" db="EMBL/GenBank/DDBJ databases">
        <title>Draft Genome Sequence of Cudoniella acicularis.</title>
        <authorList>
            <person name="Buettner E."/>
            <person name="Kellner H."/>
        </authorList>
    </citation>
    <scope>NUCLEOTIDE SEQUENCE [LARGE SCALE GENOMIC DNA]</scope>
    <source>
        <strain evidence="1 2">DSM 108380</strain>
    </source>
</reference>
<keyword evidence="2" id="KW-1185">Reference proteome</keyword>
<organism evidence="1 2">
    <name type="scientific">Cudoniella acicularis</name>
    <dbReference type="NCBI Taxonomy" id="354080"/>
    <lineage>
        <taxon>Eukaryota</taxon>
        <taxon>Fungi</taxon>
        <taxon>Dikarya</taxon>
        <taxon>Ascomycota</taxon>
        <taxon>Pezizomycotina</taxon>
        <taxon>Leotiomycetes</taxon>
        <taxon>Helotiales</taxon>
        <taxon>Tricladiaceae</taxon>
        <taxon>Cudoniella</taxon>
    </lineage>
</organism>